<keyword evidence="1" id="KW-1133">Transmembrane helix</keyword>
<keyword evidence="1" id="KW-0812">Transmembrane</keyword>
<evidence type="ECO:0000256" key="1">
    <source>
        <dbReference type="SAM" id="Phobius"/>
    </source>
</evidence>
<dbReference type="RefSeq" id="WP_207526618.1">
    <property type="nucleotide sequence ID" value="NZ_CP071518.1"/>
</dbReference>
<name>A0A974XXU3_9GAMM</name>
<reference evidence="2 3" key="1">
    <citation type="submission" date="2021-03" db="EMBL/GenBank/DDBJ databases">
        <title>Lysobacter sp. nov. isolated from soil of gangwondo yeongwol, south Korea.</title>
        <authorList>
            <person name="Kim K.R."/>
            <person name="Kim K.H."/>
            <person name="Jeon C.O."/>
        </authorList>
    </citation>
    <scope>NUCLEOTIDE SEQUENCE [LARGE SCALE GENOMIC DNA]</scope>
    <source>
        <strain evidence="2 3">R19</strain>
    </source>
</reference>
<sequence length="161" mass="18136">MYTAADLLLALQRRLQLTSPHLRRPPGEFPPAWKAWFDGMAARVGRVTGATAQSMVDILLARPLAERPRRSGELTRWQAFGSLWRQEWHGPAPEDRRTHLIAATITLVWHLVFVALLIWFMFVYLLAVELEATKRRGEDVVQVEFVGTGTPEDVGGGQPVP</sequence>
<accession>A0A974XXU3</accession>
<dbReference type="AlphaFoldDB" id="A0A974XXU3"/>
<protein>
    <submittedName>
        <fullName evidence="2">Uncharacterized protein</fullName>
    </submittedName>
</protein>
<feature type="transmembrane region" description="Helical" evidence="1">
    <location>
        <begin position="107"/>
        <end position="127"/>
    </location>
</feature>
<evidence type="ECO:0000313" key="2">
    <source>
        <dbReference type="EMBL" id="QSX77751.1"/>
    </source>
</evidence>
<dbReference type="EMBL" id="CP071518">
    <property type="protein sequence ID" value="QSX77751.1"/>
    <property type="molecule type" value="Genomic_DNA"/>
</dbReference>
<keyword evidence="3" id="KW-1185">Reference proteome</keyword>
<dbReference type="KEGG" id="lsf:I8J32_013580"/>
<proteinExistence type="predicted"/>
<keyword evidence="1" id="KW-0472">Membrane</keyword>
<dbReference type="Proteomes" id="UP000639274">
    <property type="component" value="Chromosome"/>
</dbReference>
<evidence type="ECO:0000313" key="3">
    <source>
        <dbReference type="Proteomes" id="UP000639274"/>
    </source>
</evidence>
<gene>
    <name evidence="2" type="ORF">I8J32_013580</name>
</gene>
<organism evidence="2 3">
    <name type="scientific">Agrilutibacter solisilvae</name>
    <dbReference type="NCBI Taxonomy" id="2763317"/>
    <lineage>
        <taxon>Bacteria</taxon>
        <taxon>Pseudomonadati</taxon>
        <taxon>Pseudomonadota</taxon>
        <taxon>Gammaproteobacteria</taxon>
        <taxon>Lysobacterales</taxon>
        <taxon>Lysobacteraceae</taxon>
        <taxon>Agrilutibacter</taxon>
    </lineage>
</organism>